<evidence type="ECO:0000313" key="5">
    <source>
        <dbReference type="Proteomes" id="UP000325797"/>
    </source>
</evidence>
<evidence type="ECO:0000256" key="2">
    <source>
        <dbReference type="SAM" id="Phobius"/>
    </source>
</evidence>
<dbReference type="Gene3D" id="3.50.50.60">
    <property type="entry name" value="FAD/NAD(P)-binding domain"/>
    <property type="match status" value="1"/>
</dbReference>
<keyword evidence="1" id="KW-0560">Oxidoreductase</keyword>
<dbReference type="GO" id="GO:0016491">
    <property type="term" value="F:oxidoreductase activity"/>
    <property type="evidence" value="ECO:0007669"/>
    <property type="project" value="UniProtKB-KW"/>
</dbReference>
<dbReference type="EMBL" id="CP042582">
    <property type="protein sequence ID" value="QEX25243.1"/>
    <property type="molecule type" value="Genomic_DNA"/>
</dbReference>
<evidence type="ECO:0000256" key="1">
    <source>
        <dbReference type="ARBA" id="ARBA00023002"/>
    </source>
</evidence>
<dbReference type="GO" id="GO:0005737">
    <property type="term" value="C:cytoplasm"/>
    <property type="evidence" value="ECO:0007669"/>
    <property type="project" value="TreeGrafter"/>
</dbReference>
<dbReference type="AlphaFoldDB" id="A0A5J6N8C0"/>
<feature type="domain" description="Rhodanese" evidence="3">
    <location>
        <begin position="12"/>
        <end position="48"/>
    </location>
</feature>
<dbReference type="PANTHER" id="PTHR13847">
    <property type="entry name" value="SARCOSINE DEHYDROGENASE-RELATED"/>
    <property type="match status" value="1"/>
</dbReference>
<dbReference type="Pfam" id="PF01266">
    <property type="entry name" value="DAO"/>
    <property type="match status" value="1"/>
</dbReference>
<reference evidence="4 5" key="1">
    <citation type="submission" date="2019-08" db="EMBL/GenBank/DDBJ databases">
        <title>Hyperibacter terrae gen. nov., sp. nov. and Hyperibacter viscosus sp. nov., two new members in the family Rhodospirillaceae isolated from the rhizosphere of Hypericum perforatum.</title>
        <authorList>
            <person name="Noviana Z."/>
        </authorList>
    </citation>
    <scope>NUCLEOTIDE SEQUENCE [LARGE SCALE GENOMIC DNA]</scope>
    <source>
        <strain evidence="4 5">R5959</strain>
    </source>
</reference>
<dbReference type="PROSITE" id="PS50206">
    <property type="entry name" value="RHODANESE_3"/>
    <property type="match status" value="1"/>
</dbReference>
<sequence>MEKADAVVIGAGIMGLSAGYWLAQRGAKVIVLDKGRVAWEASGRATGFLSLRGEQPLEAPLAAAAETLWSTLDERLGYPTEWLPGGRLWVALEPDRLAELRDICPQWQAAGIPVQLLDGAGARAIAPCLSEQTLGGLHTTRGGHANPQRASQAFAWAFRDSGGAIREQTPALGITVAGGKVRAVQTPNGSISTPVVINCAGPQVGLIAAMVGVTVPLAPVRLEAMVTVPLPRLFDVAMVGHGLSLRQTRRGNIHFNGGPHEWVDVDLTGEPAKPGTPVIRNIARRLAELFPSLANTPVLRSWSGVLEVTPDQTCIIERLAAPDGMIIATASGHGFGLAPSIGQAICDLALDGRSQVPIDGLGLDRFAKLDPGWRALRRWTAGSYNT</sequence>
<organism evidence="4 5">
    <name type="scientific">Hypericibacter adhaerens</name>
    <dbReference type="NCBI Taxonomy" id="2602016"/>
    <lineage>
        <taxon>Bacteria</taxon>
        <taxon>Pseudomonadati</taxon>
        <taxon>Pseudomonadota</taxon>
        <taxon>Alphaproteobacteria</taxon>
        <taxon>Rhodospirillales</taxon>
        <taxon>Dongiaceae</taxon>
        <taxon>Hypericibacter</taxon>
    </lineage>
</organism>
<proteinExistence type="predicted"/>
<dbReference type="SUPFAM" id="SSF51905">
    <property type="entry name" value="FAD/NAD(P)-binding domain"/>
    <property type="match status" value="1"/>
</dbReference>
<keyword evidence="2" id="KW-0472">Membrane</keyword>
<dbReference type="Gene3D" id="3.30.9.10">
    <property type="entry name" value="D-Amino Acid Oxidase, subunit A, domain 2"/>
    <property type="match status" value="1"/>
</dbReference>
<feature type="transmembrane region" description="Helical" evidence="2">
    <location>
        <begin position="6"/>
        <end position="23"/>
    </location>
</feature>
<dbReference type="InterPro" id="IPR001763">
    <property type="entry name" value="Rhodanese-like_dom"/>
</dbReference>
<keyword evidence="2" id="KW-0812">Transmembrane</keyword>
<keyword evidence="2" id="KW-1133">Transmembrane helix</keyword>
<gene>
    <name evidence="4" type="ORF">FRZ61_51900</name>
</gene>
<protein>
    <submittedName>
        <fullName evidence="4">FAD-binding oxidoreductase</fullName>
    </submittedName>
</protein>
<dbReference type="Proteomes" id="UP000325797">
    <property type="component" value="Chromosome"/>
</dbReference>
<evidence type="ECO:0000259" key="3">
    <source>
        <dbReference type="PROSITE" id="PS50206"/>
    </source>
</evidence>
<dbReference type="InterPro" id="IPR006076">
    <property type="entry name" value="FAD-dep_OxRdtase"/>
</dbReference>
<accession>A0A5J6N8C0</accession>
<dbReference type="InterPro" id="IPR036188">
    <property type="entry name" value="FAD/NAD-bd_sf"/>
</dbReference>
<keyword evidence="5" id="KW-1185">Reference proteome</keyword>
<dbReference type="KEGG" id="hadh:FRZ61_51900"/>
<dbReference type="OrthoDB" id="9815989at2"/>
<dbReference type="RefSeq" id="WP_151120518.1">
    <property type="nucleotide sequence ID" value="NZ_CP042582.1"/>
</dbReference>
<name>A0A5J6N8C0_9PROT</name>
<evidence type="ECO:0000313" key="4">
    <source>
        <dbReference type="EMBL" id="QEX25243.1"/>
    </source>
</evidence>